<evidence type="ECO:0000256" key="2">
    <source>
        <dbReference type="ARBA" id="ARBA00001966"/>
    </source>
</evidence>
<keyword evidence="6" id="KW-0479">Metal-binding</keyword>
<evidence type="ECO:0000256" key="1">
    <source>
        <dbReference type="ARBA" id="ARBA00001917"/>
    </source>
</evidence>
<dbReference type="RefSeq" id="WP_121152508.1">
    <property type="nucleotide sequence ID" value="NZ_CP032829.1"/>
</dbReference>
<dbReference type="SUPFAM" id="SSF51395">
    <property type="entry name" value="FMN-linked oxidoreductases"/>
    <property type="match status" value="1"/>
</dbReference>
<comment type="cofactor">
    <cofactor evidence="1">
        <name>FMN</name>
        <dbReference type="ChEBI" id="CHEBI:58210"/>
    </cofactor>
</comment>
<dbReference type="Gene3D" id="3.40.50.720">
    <property type="entry name" value="NAD(P)-binding Rossmann-like Domain"/>
    <property type="match status" value="1"/>
</dbReference>
<feature type="domain" description="FAD/NAD(P)-binding" evidence="11">
    <location>
        <begin position="385"/>
        <end position="510"/>
    </location>
</feature>
<dbReference type="GO" id="GO:0010181">
    <property type="term" value="F:FMN binding"/>
    <property type="evidence" value="ECO:0007669"/>
    <property type="project" value="InterPro"/>
</dbReference>
<reference evidence="12 13" key="1">
    <citation type="submission" date="2018-09" db="EMBL/GenBank/DDBJ databases">
        <title>Sphingomonas peninsula sp. nov., isolated from fildes peninsula, Antarctic soil.</title>
        <authorList>
            <person name="Yingchao G."/>
        </authorList>
    </citation>
    <scope>NUCLEOTIDE SEQUENCE [LARGE SCALE GENOMIC DNA]</scope>
    <source>
        <strain evidence="12 13">YZ-8</strain>
    </source>
</reference>
<evidence type="ECO:0000256" key="4">
    <source>
        <dbReference type="ARBA" id="ARBA00022630"/>
    </source>
</evidence>
<dbReference type="Pfam" id="PF00724">
    <property type="entry name" value="Oxidored_FMN"/>
    <property type="match status" value="1"/>
</dbReference>
<dbReference type="InterPro" id="IPR023753">
    <property type="entry name" value="FAD/NAD-binding_dom"/>
</dbReference>
<dbReference type="Gene3D" id="3.50.50.60">
    <property type="entry name" value="FAD/NAD(P)-binding domain"/>
    <property type="match status" value="1"/>
</dbReference>
<dbReference type="InterPro" id="IPR001155">
    <property type="entry name" value="OxRdtase_FMN_N"/>
</dbReference>
<dbReference type="InterPro" id="IPR013785">
    <property type="entry name" value="Aldolase_TIM"/>
</dbReference>
<dbReference type="AlphaFoldDB" id="A0A494TFU9"/>
<dbReference type="InterPro" id="IPR036188">
    <property type="entry name" value="FAD/NAD-bd_sf"/>
</dbReference>
<dbReference type="OrthoDB" id="9804454at2"/>
<dbReference type="Pfam" id="PF07992">
    <property type="entry name" value="Pyr_redox_2"/>
    <property type="match status" value="1"/>
</dbReference>
<gene>
    <name evidence="12" type="ORF">D3Y57_07735</name>
</gene>
<evidence type="ECO:0000256" key="6">
    <source>
        <dbReference type="ARBA" id="ARBA00022723"/>
    </source>
</evidence>
<dbReference type="EMBL" id="CP032829">
    <property type="protein sequence ID" value="AYJ85883.1"/>
    <property type="molecule type" value="Genomic_DNA"/>
</dbReference>
<evidence type="ECO:0000259" key="10">
    <source>
        <dbReference type="Pfam" id="PF00724"/>
    </source>
</evidence>
<dbReference type="PANTHER" id="PTHR42917:SF2">
    <property type="entry name" value="2,4-DIENOYL-COA REDUCTASE [(2E)-ENOYL-COA-PRODUCING]"/>
    <property type="match status" value="1"/>
</dbReference>
<evidence type="ECO:0000313" key="13">
    <source>
        <dbReference type="Proteomes" id="UP000276254"/>
    </source>
</evidence>
<keyword evidence="5" id="KW-0288">FMN</keyword>
<dbReference type="GO" id="GO:0051536">
    <property type="term" value="F:iron-sulfur cluster binding"/>
    <property type="evidence" value="ECO:0007669"/>
    <property type="project" value="UniProtKB-KW"/>
</dbReference>
<dbReference type="SUPFAM" id="SSF51905">
    <property type="entry name" value="FAD/NAD(P)-binding domain"/>
    <property type="match status" value="1"/>
</dbReference>
<comment type="cofactor">
    <cofactor evidence="2">
        <name>[4Fe-4S] cluster</name>
        <dbReference type="ChEBI" id="CHEBI:49883"/>
    </cofactor>
</comment>
<evidence type="ECO:0000313" key="12">
    <source>
        <dbReference type="EMBL" id="AYJ85883.1"/>
    </source>
</evidence>
<dbReference type="PRINTS" id="PR00368">
    <property type="entry name" value="FADPNR"/>
</dbReference>
<dbReference type="SUPFAM" id="SSF51971">
    <property type="entry name" value="Nucleotide-binding domain"/>
    <property type="match status" value="1"/>
</dbReference>
<keyword evidence="13" id="KW-1185">Reference proteome</keyword>
<dbReference type="PRINTS" id="PR00411">
    <property type="entry name" value="PNDRDTASEI"/>
</dbReference>
<sequence>MNAYPHLFSRTRVGQRELKNRIVHASMSTHFAVGGLITDRLIDYYANRARGGAAMLVSEPMAMLSWQKLPTRPAVFSGANEEALRRWAGAVSAHGSLMLGQIQDNGRGFRSGFRNPYAYGASALPDDLSWTVPHALSAGEVRQMIEEFVFSAKRLADAGFAGVEISAGHGHIFHQFLSAQSNRRDDEYGGDVIGRAKLLTDLIAALRSGCGADFIIGVKLPAEDGIAGGIDLAEAARITEIVHKAGGVDYLTYCWGAHGNTLYEHLPDLHGPRTPYVDRIAALGKSAPGVPIGALGLITDPNEGERIVRDGLADLVMLGRPLVTDPAWGIKAEQGREAQIRYCVSCNTCWHSINIGRGLLCDNNPRVGTADEADWQPEPTFSKKRVVVVGAGIAGMEAAWVAAARGHAVTVLGASEESGGKTRLHALLPGGENLSSIYDFQRLSAERAGARLVLGQRATADDILALTPDHVLLATGSTPAWPGYLPKEYQGEGVFPDLREAVAMFSRVTGRQRGTVVIHDADHGAFTYAAAELLSERFDNVVLLTERERIASDEALVTRQGIYARLYRKQIEIVTSVRPLASSRFEEGEVAYANVFNGRESVVTDVSMFTYATARVPDELLLEPLRAAGMDVRVIGDAFSPRTVLVATAEGYRAGMDL</sequence>
<dbReference type="InterPro" id="IPR051793">
    <property type="entry name" value="NADH:flavin_oxidoreductase"/>
</dbReference>
<accession>A0A494TFU9</accession>
<feature type="domain" description="NADH:flavin oxidoreductase/NADH oxidase N-terminal" evidence="10">
    <location>
        <begin position="7"/>
        <end position="338"/>
    </location>
</feature>
<comment type="similarity">
    <text evidence="3">In the N-terminal section; belongs to the NADH:flavin oxidoreductase/NADH oxidase family.</text>
</comment>
<dbReference type="KEGG" id="spha:D3Y57_07735"/>
<keyword evidence="8" id="KW-0408">Iron</keyword>
<name>A0A494TFU9_SPHPE</name>
<dbReference type="Gene3D" id="3.20.20.70">
    <property type="entry name" value="Aldolase class I"/>
    <property type="match status" value="1"/>
</dbReference>
<keyword evidence="7" id="KW-0560">Oxidoreductase</keyword>
<proteinExistence type="inferred from homology"/>
<evidence type="ECO:0000259" key="11">
    <source>
        <dbReference type="Pfam" id="PF07992"/>
    </source>
</evidence>
<dbReference type="GO" id="GO:0016491">
    <property type="term" value="F:oxidoreductase activity"/>
    <property type="evidence" value="ECO:0007669"/>
    <property type="project" value="UniProtKB-KW"/>
</dbReference>
<evidence type="ECO:0000256" key="8">
    <source>
        <dbReference type="ARBA" id="ARBA00023004"/>
    </source>
</evidence>
<evidence type="ECO:0000256" key="9">
    <source>
        <dbReference type="ARBA" id="ARBA00023014"/>
    </source>
</evidence>
<organism evidence="12 13">
    <name type="scientific">Sphingomonas paeninsulae</name>
    <dbReference type="NCBI Taxonomy" id="2319844"/>
    <lineage>
        <taxon>Bacteria</taxon>
        <taxon>Pseudomonadati</taxon>
        <taxon>Pseudomonadota</taxon>
        <taxon>Alphaproteobacteria</taxon>
        <taxon>Sphingomonadales</taxon>
        <taxon>Sphingomonadaceae</taxon>
        <taxon>Sphingomonas</taxon>
    </lineage>
</organism>
<evidence type="ECO:0000256" key="7">
    <source>
        <dbReference type="ARBA" id="ARBA00023002"/>
    </source>
</evidence>
<dbReference type="PANTHER" id="PTHR42917">
    <property type="entry name" value="2,4-DIENOYL-COA REDUCTASE"/>
    <property type="match status" value="1"/>
</dbReference>
<evidence type="ECO:0000256" key="3">
    <source>
        <dbReference type="ARBA" id="ARBA00011048"/>
    </source>
</evidence>
<dbReference type="GO" id="GO:0046872">
    <property type="term" value="F:metal ion binding"/>
    <property type="evidence" value="ECO:0007669"/>
    <property type="project" value="UniProtKB-KW"/>
</dbReference>
<keyword evidence="9" id="KW-0411">Iron-sulfur</keyword>
<dbReference type="Proteomes" id="UP000276254">
    <property type="component" value="Chromosome"/>
</dbReference>
<protein>
    <submittedName>
        <fullName evidence="12">Oxidoreductase</fullName>
    </submittedName>
</protein>
<evidence type="ECO:0000256" key="5">
    <source>
        <dbReference type="ARBA" id="ARBA00022643"/>
    </source>
</evidence>
<keyword evidence="4" id="KW-0285">Flavoprotein</keyword>